<dbReference type="SUPFAM" id="SSF55729">
    <property type="entry name" value="Acyl-CoA N-acyltransferases (Nat)"/>
    <property type="match status" value="1"/>
</dbReference>
<dbReference type="GO" id="GO:0006596">
    <property type="term" value="P:polyamine biosynthetic process"/>
    <property type="evidence" value="ECO:0007669"/>
    <property type="project" value="UniProtKB-KW"/>
</dbReference>
<dbReference type="CDD" id="cd02440">
    <property type="entry name" value="AdoMet_MTases"/>
    <property type="match status" value="1"/>
</dbReference>
<dbReference type="SUPFAM" id="SSF53335">
    <property type="entry name" value="S-adenosyl-L-methionine-dependent methyltransferases"/>
    <property type="match status" value="1"/>
</dbReference>
<evidence type="ECO:0000313" key="3">
    <source>
        <dbReference type="Proteomes" id="UP000033876"/>
    </source>
</evidence>
<evidence type="ECO:0008006" key="4">
    <source>
        <dbReference type="Google" id="ProtNLM"/>
    </source>
</evidence>
<dbReference type="PANTHER" id="PTHR43317">
    <property type="entry name" value="THERMOSPERMINE SYNTHASE ACAULIS5"/>
    <property type="match status" value="1"/>
</dbReference>
<dbReference type="Proteomes" id="UP000033876">
    <property type="component" value="Unassembled WGS sequence"/>
</dbReference>
<reference evidence="2 3" key="1">
    <citation type="journal article" date="2015" name="Nature">
        <title>rRNA introns, odd ribosomes, and small enigmatic genomes across a large radiation of phyla.</title>
        <authorList>
            <person name="Brown C.T."/>
            <person name="Hug L.A."/>
            <person name="Thomas B.C."/>
            <person name="Sharon I."/>
            <person name="Castelle C.J."/>
            <person name="Singh A."/>
            <person name="Wilkins M.J."/>
            <person name="Williams K.H."/>
            <person name="Banfield J.F."/>
        </authorList>
    </citation>
    <scope>NUCLEOTIDE SEQUENCE [LARGE SCALE GENOMIC DNA]</scope>
</reference>
<sequence>MSEKNGEIIVEKFLWQTRIIVGHTEQSGPYVRDMWRKAIRRISKKHPIKQVLLVGLGGGNAVLEIQKRFKKAHITVIEWDQVMVEIAKKFQMLSHSQPTEIIIGDAALIIPDLSRRFDLIILDAFTGNNPEKKLVEENILISLRNLLEIDGYLMVNVFRHAELLYSFKKVFSFYNKWRYKANTLGLFRHFGRGRAGDPLPDWFIHKMHSHNYALSAIEEENTDSVIGREGCLGLRSRIGSVSLDSYFSDTEPEIEKSKGIRMVVWHPITRIDKATGWHRFFLDVSPQADAFLDLQNKKEYWKDWTERAERYRKKWLKNDIYEIEEISLEKFISTYQKTEKISNRLKKMFVRILNRNVESMGKSVHLFGVLNKETKEIVAGLAVCDFPDISQSFHLVSFINTGAEKSHVGVGLIDHWIKGCLERKIRFPNFGTIWLPGNSKSWIGFTKFKQQFNPFVLRYPQPLFKFIWIK</sequence>
<dbReference type="Gene3D" id="3.40.630.30">
    <property type="match status" value="1"/>
</dbReference>
<proteinExistence type="predicted"/>
<evidence type="ECO:0000313" key="2">
    <source>
        <dbReference type="EMBL" id="KKQ35733.1"/>
    </source>
</evidence>
<organism evidence="2 3">
    <name type="scientific">Candidatus Nomurabacteria bacterium GW2011_GWB1_37_5</name>
    <dbReference type="NCBI Taxonomy" id="1618742"/>
    <lineage>
        <taxon>Bacteria</taxon>
        <taxon>Candidatus Nomuraibacteriota</taxon>
    </lineage>
</organism>
<dbReference type="AlphaFoldDB" id="A0A0G0GXN2"/>
<evidence type="ECO:0000256" key="1">
    <source>
        <dbReference type="ARBA" id="ARBA00023115"/>
    </source>
</evidence>
<accession>A0A0G0GXN2</accession>
<dbReference type="EMBL" id="LBTF01000006">
    <property type="protein sequence ID" value="KKQ35733.1"/>
    <property type="molecule type" value="Genomic_DNA"/>
</dbReference>
<dbReference type="Gene3D" id="3.40.50.150">
    <property type="entry name" value="Vaccinia Virus protein VP39"/>
    <property type="match status" value="1"/>
</dbReference>
<gene>
    <name evidence="2" type="ORF">US50_C0006G0006</name>
</gene>
<dbReference type="Pfam" id="PF01564">
    <property type="entry name" value="Spermine_synth"/>
    <property type="match status" value="1"/>
</dbReference>
<dbReference type="InterPro" id="IPR016181">
    <property type="entry name" value="Acyl_CoA_acyltransferase"/>
</dbReference>
<comment type="caution">
    <text evidence="2">The sequence shown here is derived from an EMBL/GenBank/DDBJ whole genome shotgun (WGS) entry which is preliminary data.</text>
</comment>
<name>A0A0G0GXN2_9BACT</name>
<keyword evidence="1" id="KW-0620">Polyamine biosynthesis</keyword>
<dbReference type="InterPro" id="IPR029063">
    <property type="entry name" value="SAM-dependent_MTases_sf"/>
</dbReference>
<dbReference type="PANTHER" id="PTHR43317:SF1">
    <property type="entry name" value="THERMOSPERMINE SYNTHASE ACAULIS5"/>
    <property type="match status" value="1"/>
</dbReference>
<protein>
    <recommendedName>
        <fullName evidence="4">Spermidine synthase</fullName>
    </recommendedName>
</protein>